<dbReference type="Pfam" id="PF00149">
    <property type="entry name" value="Metallophos"/>
    <property type="match status" value="1"/>
</dbReference>
<sequence length="266" mass="29654">MALQVVSDLHLESPKAYDVFTIVPRAPHLALLGDIGNVVPHKADLLSFLTQQLTHFRTVLFVPGNHEAYSSDWPATLAALRTFEEEVRTDDVLGEFVLLDRRMFRLPDSDVTILACSLFSSVPLDKEMDVSMGLNDFFQTDDWDVGAHNAAHERDLAWLNATVTELEQSDAKVIILTHWSPTVDARSTDPKHAASAISSAFSTDLAGQPCFNSANVKLWAFGHTHYNCDFKFEREGDAEPLRLLANQRGYYFAQAEGFDGEKIVQA</sequence>
<dbReference type="AlphaFoldDB" id="A0A6A5YLY0"/>
<evidence type="ECO:0000313" key="2">
    <source>
        <dbReference type="EMBL" id="KAF2107973.1"/>
    </source>
</evidence>
<dbReference type="PANTHER" id="PTHR37844">
    <property type="entry name" value="SER/THR PROTEIN PHOSPHATASE SUPERFAMILY (AFU_ORTHOLOGUE AFUA_1G14840)"/>
    <property type="match status" value="1"/>
</dbReference>
<dbReference type="Proteomes" id="UP000799770">
    <property type="component" value="Unassembled WGS sequence"/>
</dbReference>
<gene>
    <name evidence="2" type="ORF">BDV96DRAFT_588019</name>
</gene>
<organism evidence="2 3">
    <name type="scientific">Lophiotrema nucula</name>
    <dbReference type="NCBI Taxonomy" id="690887"/>
    <lineage>
        <taxon>Eukaryota</taxon>
        <taxon>Fungi</taxon>
        <taxon>Dikarya</taxon>
        <taxon>Ascomycota</taxon>
        <taxon>Pezizomycotina</taxon>
        <taxon>Dothideomycetes</taxon>
        <taxon>Pleosporomycetidae</taxon>
        <taxon>Pleosporales</taxon>
        <taxon>Lophiotremataceae</taxon>
        <taxon>Lophiotrema</taxon>
    </lineage>
</organism>
<evidence type="ECO:0000259" key="1">
    <source>
        <dbReference type="Pfam" id="PF00149"/>
    </source>
</evidence>
<dbReference type="SUPFAM" id="SSF56300">
    <property type="entry name" value="Metallo-dependent phosphatases"/>
    <property type="match status" value="1"/>
</dbReference>
<feature type="domain" description="Calcineurin-like phosphoesterase" evidence="1">
    <location>
        <begin position="5"/>
        <end position="226"/>
    </location>
</feature>
<protein>
    <submittedName>
        <fullName evidence="2">Calcineurin-like phosphoesterase</fullName>
    </submittedName>
</protein>
<dbReference type="InterPro" id="IPR004843">
    <property type="entry name" value="Calcineurin-like_PHP"/>
</dbReference>
<dbReference type="EMBL" id="ML977350">
    <property type="protein sequence ID" value="KAF2107973.1"/>
    <property type="molecule type" value="Genomic_DNA"/>
</dbReference>
<accession>A0A6A5YLY0</accession>
<name>A0A6A5YLY0_9PLEO</name>
<dbReference type="GO" id="GO:0016787">
    <property type="term" value="F:hydrolase activity"/>
    <property type="evidence" value="ECO:0007669"/>
    <property type="project" value="InterPro"/>
</dbReference>
<keyword evidence="3" id="KW-1185">Reference proteome</keyword>
<reference evidence="2" key="1">
    <citation type="journal article" date="2020" name="Stud. Mycol.">
        <title>101 Dothideomycetes genomes: a test case for predicting lifestyles and emergence of pathogens.</title>
        <authorList>
            <person name="Haridas S."/>
            <person name="Albert R."/>
            <person name="Binder M."/>
            <person name="Bloem J."/>
            <person name="Labutti K."/>
            <person name="Salamov A."/>
            <person name="Andreopoulos B."/>
            <person name="Baker S."/>
            <person name="Barry K."/>
            <person name="Bills G."/>
            <person name="Bluhm B."/>
            <person name="Cannon C."/>
            <person name="Castanera R."/>
            <person name="Culley D."/>
            <person name="Daum C."/>
            <person name="Ezra D."/>
            <person name="Gonzalez J."/>
            <person name="Henrissat B."/>
            <person name="Kuo A."/>
            <person name="Liang C."/>
            <person name="Lipzen A."/>
            <person name="Lutzoni F."/>
            <person name="Magnuson J."/>
            <person name="Mondo S."/>
            <person name="Nolan M."/>
            <person name="Ohm R."/>
            <person name="Pangilinan J."/>
            <person name="Park H.-J."/>
            <person name="Ramirez L."/>
            <person name="Alfaro M."/>
            <person name="Sun H."/>
            <person name="Tritt A."/>
            <person name="Yoshinaga Y."/>
            <person name="Zwiers L.-H."/>
            <person name="Turgeon B."/>
            <person name="Goodwin S."/>
            <person name="Spatafora J."/>
            <person name="Crous P."/>
            <person name="Grigoriev I."/>
        </authorList>
    </citation>
    <scope>NUCLEOTIDE SEQUENCE</scope>
    <source>
        <strain evidence="2">CBS 627.86</strain>
    </source>
</reference>
<evidence type="ECO:0000313" key="3">
    <source>
        <dbReference type="Proteomes" id="UP000799770"/>
    </source>
</evidence>
<dbReference type="Gene3D" id="3.60.21.10">
    <property type="match status" value="1"/>
</dbReference>
<dbReference type="PANTHER" id="PTHR37844:SF2">
    <property type="entry name" value="SER_THR PROTEIN PHOSPHATASE SUPERFAMILY (AFU_ORTHOLOGUE AFUA_1G14840)"/>
    <property type="match status" value="1"/>
</dbReference>
<dbReference type="InterPro" id="IPR029052">
    <property type="entry name" value="Metallo-depent_PP-like"/>
</dbReference>
<dbReference type="OrthoDB" id="550558at2759"/>
<proteinExistence type="predicted"/>